<dbReference type="GO" id="GO:0016579">
    <property type="term" value="P:protein deubiquitination"/>
    <property type="evidence" value="ECO:0007669"/>
    <property type="project" value="TreeGrafter"/>
</dbReference>
<gene>
    <name evidence="6" type="ORF">MPUS1402_LOCUS11584</name>
</gene>
<accession>A0A7R9Y6G6</accession>
<organism evidence="6">
    <name type="scientific">Micromonas pusilla</name>
    <name type="common">Picoplanktonic green alga</name>
    <name type="synonym">Chromulina pusilla</name>
    <dbReference type="NCBI Taxonomy" id="38833"/>
    <lineage>
        <taxon>Eukaryota</taxon>
        <taxon>Viridiplantae</taxon>
        <taxon>Chlorophyta</taxon>
        <taxon>Mamiellophyceae</taxon>
        <taxon>Mamiellales</taxon>
        <taxon>Mamiellaceae</taxon>
        <taxon>Micromonas</taxon>
    </lineage>
</organism>
<name>A0A7R9Y6G6_MICPS</name>
<dbReference type="Pfam" id="PF05903">
    <property type="entry name" value="Peptidase_C97"/>
    <property type="match status" value="1"/>
</dbReference>
<dbReference type="InterPro" id="IPR042266">
    <property type="entry name" value="PPPDE_sf"/>
</dbReference>
<feature type="region of interest" description="Disordered" evidence="4">
    <location>
        <begin position="151"/>
        <end position="196"/>
    </location>
</feature>
<evidence type="ECO:0000256" key="3">
    <source>
        <dbReference type="ARBA" id="ARBA00022801"/>
    </source>
</evidence>
<dbReference type="SMART" id="SM01179">
    <property type="entry name" value="DUF862"/>
    <property type="match status" value="1"/>
</dbReference>
<keyword evidence="2" id="KW-0645">Protease</keyword>
<evidence type="ECO:0000256" key="2">
    <source>
        <dbReference type="ARBA" id="ARBA00022670"/>
    </source>
</evidence>
<dbReference type="PANTHER" id="PTHR12378">
    <property type="entry name" value="DESUMOYLATING ISOPEPTIDASE"/>
    <property type="match status" value="1"/>
</dbReference>
<feature type="domain" description="PPPDE" evidence="5">
    <location>
        <begin position="3"/>
        <end position="146"/>
    </location>
</feature>
<reference evidence="6" key="1">
    <citation type="submission" date="2021-01" db="EMBL/GenBank/DDBJ databases">
        <authorList>
            <person name="Corre E."/>
            <person name="Pelletier E."/>
            <person name="Niang G."/>
            <person name="Scheremetjew M."/>
            <person name="Finn R."/>
            <person name="Kale V."/>
            <person name="Holt S."/>
            <person name="Cochrane G."/>
            <person name="Meng A."/>
            <person name="Brown T."/>
            <person name="Cohen L."/>
        </authorList>
    </citation>
    <scope>NUCLEOTIDE SEQUENCE</scope>
    <source>
        <strain evidence="6">RCC1614</strain>
    </source>
</reference>
<protein>
    <recommendedName>
        <fullName evidence="5">PPPDE domain-containing protein</fullName>
    </recommendedName>
</protein>
<evidence type="ECO:0000259" key="5">
    <source>
        <dbReference type="PROSITE" id="PS51858"/>
    </source>
</evidence>
<dbReference type="PROSITE" id="PS51858">
    <property type="entry name" value="PPPDE"/>
    <property type="match status" value="1"/>
</dbReference>
<sequence>MPHPVAVNIYDLNGFNEYTHLLGLGVYHSGLEVHGREYAFGGHDQRCSGIFDTAPREAPPPARFRKTVVVGHTTMSPSEVARAVENMGETSYLGCAYHLLERNCNSFVEDLCVELTGRKPPGYINRLARIAVVANQCAPCILPASVRAIAGPTVMPPGMGGGGESDEDDEDDDGGENAAGDRRLLTRFPESSSRIR</sequence>
<evidence type="ECO:0000256" key="1">
    <source>
        <dbReference type="ARBA" id="ARBA00008140"/>
    </source>
</evidence>
<comment type="similarity">
    <text evidence="1">Belongs to the DeSI family.</text>
</comment>
<dbReference type="GO" id="GO:0006508">
    <property type="term" value="P:proteolysis"/>
    <property type="evidence" value="ECO:0007669"/>
    <property type="project" value="UniProtKB-KW"/>
</dbReference>
<dbReference type="GO" id="GO:0101005">
    <property type="term" value="F:deubiquitinase activity"/>
    <property type="evidence" value="ECO:0007669"/>
    <property type="project" value="TreeGrafter"/>
</dbReference>
<dbReference type="Gene3D" id="3.90.1720.30">
    <property type="entry name" value="PPPDE domains"/>
    <property type="match status" value="1"/>
</dbReference>
<evidence type="ECO:0000313" key="6">
    <source>
        <dbReference type="EMBL" id="CAD8249185.1"/>
    </source>
</evidence>
<dbReference type="AlphaFoldDB" id="A0A7R9Y6G6"/>
<evidence type="ECO:0000256" key="4">
    <source>
        <dbReference type="SAM" id="MobiDB-lite"/>
    </source>
</evidence>
<proteinExistence type="inferred from homology"/>
<dbReference type="InterPro" id="IPR008580">
    <property type="entry name" value="PPPDE_dom"/>
</dbReference>
<dbReference type="EMBL" id="HBDY01015271">
    <property type="protein sequence ID" value="CAD8249185.1"/>
    <property type="molecule type" value="Transcribed_RNA"/>
</dbReference>
<keyword evidence="3" id="KW-0378">Hydrolase</keyword>
<feature type="compositionally biased region" description="Acidic residues" evidence="4">
    <location>
        <begin position="164"/>
        <end position="175"/>
    </location>
</feature>
<dbReference type="PANTHER" id="PTHR12378:SF80">
    <property type="entry name" value="IP06716P-RELATED"/>
    <property type="match status" value="1"/>
</dbReference>